<keyword evidence="2" id="KW-0812">Transmembrane</keyword>
<gene>
    <name evidence="4" type="ORF">BRAFLDRAFT_85327</name>
</gene>
<dbReference type="PANTHER" id="PTHR48174">
    <property type="entry name" value="DUF946 FAMILY PROTEIN"/>
    <property type="match status" value="1"/>
</dbReference>
<feature type="transmembrane region" description="Helical" evidence="2">
    <location>
        <begin position="189"/>
        <end position="210"/>
    </location>
</feature>
<evidence type="ECO:0000259" key="3">
    <source>
        <dbReference type="PROSITE" id="PS50228"/>
    </source>
</evidence>
<dbReference type="Gene3D" id="2.60.120.740">
    <property type="match status" value="1"/>
</dbReference>
<feature type="domain" description="SUEL-type lectin" evidence="3">
    <location>
        <begin position="268"/>
        <end position="354"/>
    </location>
</feature>
<sequence length="619" mass="68121">MESAANTTSACGEDPDTTMETDPTNNDGEQTYETDATGTYTVTMETDAANNDGEQTYETDATGTYTVTMGHEIINTMYGACGYCPEADVTETAIPANNEEAEIECIATDNPEPNVYQSVDQEDSESQQHTGADSENSDQPTDTQKDTGMPIKTQKTATGLHNNPTYGSGVQDDDRESDHLCCTGSRRSCLLLFFITAAVISALVASTFLANLHFTADQENGNAIRPPDSVTGVYPSGSPAWTTGMTTTHSPVNGTAAELTTTPQDGTTTDLTSTTLSCPTGQTVFIDYAKYDRTATPVCPCRPCDADCRAANSLAVLKGACEGLQECTIRTSGYVSGDPCHVRHMYLEPTYRCVTVTPVRDDQLEDLVTKYAPKIWLAKGERYKPSSVDFHLENVAVHDGHKVYSSNASTLPTCSESCHMSTTGWRRSDEDSLPFFHGEEIGPTRQPPVYAIVRPINSITTDIFYWMFYPYNGPDPACPGLWSLWGTCMGGMRGVLRHVGDWEHMTLRLVGGHPRSIFINPAYKHEDSHNLWATPGDHYYKRRLIPDSHILDITSNGTAWDTWKNVTFTKYLPDGGYTGSWTWLNYKGRWGDRKKWEIKHTIFNPGLGRVGKNTASQLQ</sequence>
<dbReference type="EMBL" id="GG666451">
    <property type="protein sequence ID" value="EEN69795.1"/>
    <property type="molecule type" value="Genomic_DNA"/>
</dbReference>
<dbReference type="eggNOG" id="ENOG502RPK3">
    <property type="taxonomic scope" value="Eukaryota"/>
</dbReference>
<evidence type="ECO:0000256" key="2">
    <source>
        <dbReference type="SAM" id="Phobius"/>
    </source>
</evidence>
<dbReference type="AlphaFoldDB" id="C3XPC4"/>
<protein>
    <recommendedName>
        <fullName evidence="3">SUEL-type lectin domain-containing protein</fullName>
    </recommendedName>
</protein>
<keyword evidence="2" id="KW-1133">Transmembrane helix</keyword>
<feature type="compositionally biased region" description="Polar residues" evidence="1">
    <location>
        <begin position="1"/>
        <end position="10"/>
    </location>
</feature>
<reference evidence="4" key="1">
    <citation type="journal article" date="2008" name="Nature">
        <title>The amphioxus genome and the evolution of the chordate karyotype.</title>
        <authorList>
            <consortium name="US DOE Joint Genome Institute (JGI-PGF)"/>
            <person name="Putnam N.H."/>
            <person name="Butts T."/>
            <person name="Ferrier D.E.K."/>
            <person name="Furlong R.F."/>
            <person name="Hellsten U."/>
            <person name="Kawashima T."/>
            <person name="Robinson-Rechavi M."/>
            <person name="Shoguchi E."/>
            <person name="Terry A."/>
            <person name="Yu J.-K."/>
            <person name="Benito-Gutierrez E.L."/>
            <person name="Dubchak I."/>
            <person name="Garcia-Fernandez J."/>
            <person name="Gibson-Brown J.J."/>
            <person name="Grigoriev I.V."/>
            <person name="Horton A.C."/>
            <person name="de Jong P.J."/>
            <person name="Jurka J."/>
            <person name="Kapitonov V.V."/>
            <person name="Kohara Y."/>
            <person name="Kuroki Y."/>
            <person name="Lindquist E."/>
            <person name="Lucas S."/>
            <person name="Osoegawa K."/>
            <person name="Pennacchio L.A."/>
            <person name="Salamov A.A."/>
            <person name="Satou Y."/>
            <person name="Sauka-Spengler T."/>
            <person name="Schmutz J."/>
            <person name="Shin-I T."/>
            <person name="Toyoda A."/>
            <person name="Bronner-Fraser M."/>
            <person name="Fujiyama A."/>
            <person name="Holland L.Z."/>
            <person name="Holland P.W.H."/>
            <person name="Satoh N."/>
            <person name="Rokhsar D.S."/>
        </authorList>
    </citation>
    <scope>NUCLEOTIDE SEQUENCE [LARGE SCALE GENOMIC DNA]</scope>
    <source>
        <strain evidence="4">S238N-H82</strain>
        <tissue evidence="4">Testes</tissue>
    </source>
</reference>
<organism evidence="4">
    <name type="scientific">Branchiostoma floridae</name>
    <name type="common">Florida lancelet</name>
    <name type="synonym">Amphioxus</name>
    <dbReference type="NCBI Taxonomy" id="7739"/>
    <lineage>
        <taxon>Eukaryota</taxon>
        <taxon>Metazoa</taxon>
        <taxon>Chordata</taxon>
        <taxon>Cephalochordata</taxon>
        <taxon>Leptocardii</taxon>
        <taxon>Amphioxiformes</taxon>
        <taxon>Branchiostomatidae</taxon>
        <taxon>Branchiostoma</taxon>
    </lineage>
</organism>
<name>C3XPC4_BRAFL</name>
<dbReference type="Pfam" id="PF02140">
    <property type="entry name" value="SUEL_Lectin"/>
    <property type="match status" value="1"/>
</dbReference>
<dbReference type="InParanoid" id="C3XPC4"/>
<accession>C3XPC4</accession>
<dbReference type="InterPro" id="IPR043159">
    <property type="entry name" value="Lectin_gal-bd_sf"/>
</dbReference>
<evidence type="ECO:0000256" key="1">
    <source>
        <dbReference type="SAM" id="MobiDB-lite"/>
    </source>
</evidence>
<keyword evidence="2" id="KW-0472">Membrane</keyword>
<dbReference type="GO" id="GO:0030246">
    <property type="term" value="F:carbohydrate binding"/>
    <property type="evidence" value="ECO:0007669"/>
    <property type="project" value="InterPro"/>
</dbReference>
<dbReference type="PROSITE" id="PS50228">
    <property type="entry name" value="SUEL_LECTIN"/>
    <property type="match status" value="1"/>
</dbReference>
<feature type="compositionally biased region" description="Polar residues" evidence="1">
    <location>
        <begin position="153"/>
        <end position="168"/>
    </location>
</feature>
<evidence type="ECO:0000313" key="4">
    <source>
        <dbReference type="EMBL" id="EEN69795.1"/>
    </source>
</evidence>
<proteinExistence type="predicted"/>
<dbReference type="Pfam" id="PF06101">
    <property type="entry name" value="Vps62"/>
    <property type="match status" value="1"/>
</dbReference>
<feature type="region of interest" description="Disordered" evidence="1">
    <location>
        <begin position="111"/>
        <end position="178"/>
    </location>
</feature>
<dbReference type="PANTHER" id="PTHR48174:SF5">
    <property type="entry name" value="VACUOLAR PROTEIN SORTING-ASSOCIATED PROTEIN 62"/>
    <property type="match status" value="1"/>
</dbReference>
<dbReference type="InterPro" id="IPR009291">
    <property type="entry name" value="Vps62"/>
</dbReference>
<dbReference type="InterPro" id="IPR000922">
    <property type="entry name" value="Lectin_gal-bd_dom"/>
</dbReference>
<feature type="compositionally biased region" description="Polar residues" evidence="1">
    <location>
        <begin position="129"/>
        <end position="142"/>
    </location>
</feature>
<feature type="region of interest" description="Disordered" evidence="1">
    <location>
        <begin position="1"/>
        <end position="33"/>
    </location>
</feature>